<reference evidence="1" key="1">
    <citation type="submission" date="2020-11" db="EMBL/GenBank/DDBJ databases">
        <title>Carbohydrate-dependent, anaerobic sulfur respiration: A novel catabolism in halophilic archaea.</title>
        <authorList>
            <person name="Sorokin D.Y."/>
            <person name="Messina E."/>
            <person name="Smedile F."/>
            <person name="La Cono V."/>
            <person name="Hallsworth J.E."/>
            <person name="Yakimov M.M."/>
        </authorList>
    </citation>
    <scope>NUCLEOTIDE SEQUENCE</scope>
    <source>
        <strain evidence="1">AArc-S</strain>
    </source>
</reference>
<dbReference type="Proteomes" id="UP000663586">
    <property type="component" value="Chromosome"/>
</dbReference>
<dbReference type="KEGG" id="hara:AArcS_1660"/>
<sequence length="164" mass="18241">MVSNTSHSGANRDSQLTALDFDEYTASELESLLDDLTEELDRRAHDTDLAEAERVNLVNGQFVSWVTLSAHANSKAVKPWILRVTDTHDKYGVDGDWLSKQKIDGTTHMDITPVSEGDIIKVSGASHNNKKHRYYRVVAVTDDALYYEPQYGGLSEATVIEEVG</sequence>
<organism evidence="1 2">
    <name type="scientific">Natranaeroarchaeum sulfidigenes</name>
    <dbReference type="NCBI Taxonomy" id="2784880"/>
    <lineage>
        <taxon>Archaea</taxon>
        <taxon>Methanobacteriati</taxon>
        <taxon>Methanobacteriota</taxon>
        <taxon>Stenosarchaea group</taxon>
        <taxon>Halobacteria</taxon>
        <taxon>Halobacteriales</taxon>
        <taxon>Natronoarchaeaceae</taxon>
        <taxon>Natranaeroarchaeum</taxon>
    </lineage>
</organism>
<accession>A0A897ML32</accession>
<evidence type="ECO:0000313" key="2">
    <source>
        <dbReference type="Proteomes" id="UP000663586"/>
    </source>
</evidence>
<keyword evidence="2" id="KW-1185">Reference proteome</keyword>
<dbReference type="GeneID" id="70685039"/>
<name>A0A897ML32_9EURY</name>
<proteinExistence type="predicted"/>
<gene>
    <name evidence="1" type="ORF">AArcS_1660</name>
</gene>
<evidence type="ECO:0000313" key="1">
    <source>
        <dbReference type="EMBL" id="QSG02870.1"/>
    </source>
</evidence>
<dbReference type="AlphaFoldDB" id="A0A897ML32"/>
<dbReference type="EMBL" id="CP064786">
    <property type="protein sequence ID" value="QSG02870.1"/>
    <property type="molecule type" value="Genomic_DNA"/>
</dbReference>
<dbReference type="RefSeq" id="WP_238476932.1">
    <property type="nucleotide sequence ID" value="NZ_CP064786.1"/>
</dbReference>
<protein>
    <submittedName>
        <fullName evidence="1">Uncharacterized protein</fullName>
    </submittedName>
</protein>